<dbReference type="EC" id="1.2.1.84" evidence="1"/>
<dbReference type="InterPro" id="IPR013120">
    <property type="entry name" value="FAR_NAD-bd"/>
</dbReference>
<evidence type="ECO:0000256" key="1">
    <source>
        <dbReference type="RuleBase" id="RU363097"/>
    </source>
</evidence>
<dbReference type="EMBL" id="JALJOT010000011">
    <property type="protein sequence ID" value="KAK9905946.1"/>
    <property type="molecule type" value="Genomic_DNA"/>
</dbReference>
<dbReference type="PANTHER" id="PTHR11011:SF45">
    <property type="entry name" value="FATTY ACYL-COA REDUCTASE CG8306-RELATED"/>
    <property type="match status" value="1"/>
</dbReference>
<comment type="similarity">
    <text evidence="1">Belongs to the fatty acyl-CoA reductase family.</text>
</comment>
<dbReference type="Proteomes" id="UP001491310">
    <property type="component" value="Unassembled WGS sequence"/>
</dbReference>
<proteinExistence type="inferred from homology"/>
<evidence type="ECO:0000313" key="4">
    <source>
        <dbReference type="Proteomes" id="UP001491310"/>
    </source>
</evidence>
<reference evidence="3 4" key="1">
    <citation type="journal article" date="2024" name="Nat. Commun.">
        <title>Phylogenomics reveals the evolutionary origins of lichenization in chlorophyte algae.</title>
        <authorList>
            <person name="Puginier C."/>
            <person name="Libourel C."/>
            <person name="Otte J."/>
            <person name="Skaloud P."/>
            <person name="Haon M."/>
            <person name="Grisel S."/>
            <person name="Petersen M."/>
            <person name="Berrin J.G."/>
            <person name="Delaux P.M."/>
            <person name="Dal Grande F."/>
            <person name="Keller J."/>
        </authorList>
    </citation>
    <scope>NUCLEOTIDE SEQUENCE [LARGE SCALE GENOMIC DNA]</scope>
    <source>
        <strain evidence="3 4">SAG 216-7</strain>
    </source>
</reference>
<organism evidence="3 4">
    <name type="scientific">Coccomyxa subellipsoidea</name>
    <dbReference type="NCBI Taxonomy" id="248742"/>
    <lineage>
        <taxon>Eukaryota</taxon>
        <taxon>Viridiplantae</taxon>
        <taxon>Chlorophyta</taxon>
        <taxon>core chlorophytes</taxon>
        <taxon>Trebouxiophyceae</taxon>
        <taxon>Trebouxiophyceae incertae sedis</taxon>
        <taxon>Coccomyxaceae</taxon>
        <taxon>Coccomyxa</taxon>
    </lineage>
</organism>
<dbReference type="PANTHER" id="PTHR11011">
    <property type="entry name" value="MALE STERILITY PROTEIN 2-RELATED"/>
    <property type="match status" value="1"/>
</dbReference>
<feature type="domain" description="Thioester reductase (TE)" evidence="2">
    <location>
        <begin position="119"/>
        <end position="401"/>
    </location>
</feature>
<evidence type="ECO:0000313" key="3">
    <source>
        <dbReference type="EMBL" id="KAK9905946.1"/>
    </source>
</evidence>
<dbReference type="Gene3D" id="3.40.50.720">
    <property type="entry name" value="NAD(P)-binding Rossmann-like Domain"/>
    <property type="match status" value="1"/>
</dbReference>
<keyword evidence="1" id="KW-0443">Lipid metabolism</keyword>
<gene>
    <name evidence="3" type="ORF">WJX75_009297</name>
</gene>
<dbReference type="InterPro" id="IPR036291">
    <property type="entry name" value="NAD(P)-bd_dom_sf"/>
</dbReference>
<dbReference type="SUPFAM" id="SSF51735">
    <property type="entry name" value="NAD(P)-binding Rossmann-fold domains"/>
    <property type="match status" value="1"/>
</dbReference>
<accession>A0ABR2YIL5</accession>
<comment type="catalytic activity">
    <reaction evidence="1">
        <text>a long-chain fatty acyl-CoA + 2 NADPH + 2 H(+) = a long-chain primary fatty alcohol + 2 NADP(+) + CoA</text>
        <dbReference type="Rhea" id="RHEA:52716"/>
        <dbReference type="ChEBI" id="CHEBI:15378"/>
        <dbReference type="ChEBI" id="CHEBI:57287"/>
        <dbReference type="ChEBI" id="CHEBI:57783"/>
        <dbReference type="ChEBI" id="CHEBI:58349"/>
        <dbReference type="ChEBI" id="CHEBI:77396"/>
        <dbReference type="ChEBI" id="CHEBI:83139"/>
        <dbReference type="EC" id="1.2.1.84"/>
    </reaction>
</comment>
<evidence type="ECO:0000259" key="2">
    <source>
        <dbReference type="Pfam" id="PF07993"/>
    </source>
</evidence>
<keyword evidence="1" id="KW-0444">Lipid biosynthesis</keyword>
<keyword evidence="1" id="KW-0560">Oxidoreductase</keyword>
<protein>
    <recommendedName>
        <fullName evidence="1">Fatty acyl-CoA reductase</fullName>
        <ecNumber evidence="1">1.2.1.84</ecNumber>
    </recommendedName>
</protein>
<sequence>MSVATLRHQMSCPSDFMRVGAVIPMEVSTSDGPAAHHTILGDSFLRSGRPIKTRFVEKSQKVPRTPKTPAKTPGMPKTYTSGDQTFTMPPCTLEGVHSSQLGHGRISVKTAFSGATLFITGGSGYVGSVVLEQLLRFCPDVAKIYLLIRGKRGNTGEQRLDALLARPLFHLHRESGEFPSEVRNKLVVVNGDLGLPGLGLAPADRNALIRDVQYVVHSAASISFVDHIHRLIAHNYIATRNMAQLASEMRQIKSFLHVSTAYVNCHLGRNVHVEERQYPFSVDGRPVAHADIIAELAALPADDAERRAKEYLRQSGHVNTYTFTKMLTELAIAEFNNEAFPVAIVRPSIVGAIAKHPYPGYFGNSAGPTAYFLAFGSGIATMTCHRPHNVFDLVPCDVVGSVILATSAASVQNSWDRSKPLIVHAASSTSNPYSHFSIYKEVVYPYWSENPAKFRFNFGGYQKYDASGPCSFYQKEGSATFRLRQWLGTLKFWMVCGIIRALGYPALAQKVWAGWQAWQTYNTPKLDFQLFFCSVNAKALARLLVADELKQMPLQWEAGHDDNVKYLRTHLEYMQTYFFGGKEVKMAKGYS</sequence>
<dbReference type="Pfam" id="PF07993">
    <property type="entry name" value="NAD_binding_4"/>
    <property type="match status" value="1"/>
</dbReference>
<comment type="function">
    <text evidence="1">Catalyzes the reduction of fatty acyl-CoA to fatty alcohols.</text>
</comment>
<dbReference type="InterPro" id="IPR026055">
    <property type="entry name" value="FAR"/>
</dbReference>
<name>A0ABR2YIL5_9CHLO</name>
<keyword evidence="1" id="KW-0521">NADP</keyword>
<comment type="caution">
    <text evidence="3">The sequence shown here is derived from an EMBL/GenBank/DDBJ whole genome shotgun (WGS) entry which is preliminary data.</text>
</comment>
<dbReference type="CDD" id="cd05236">
    <property type="entry name" value="FAR-N_SDR_e"/>
    <property type="match status" value="1"/>
</dbReference>
<keyword evidence="4" id="KW-1185">Reference proteome</keyword>